<name>A0A7R9DGU3_TIMCR</name>
<evidence type="ECO:0000313" key="2">
    <source>
        <dbReference type="EMBL" id="CAD7412978.1"/>
    </source>
</evidence>
<sequence>MVGGRSKQISTSHLRLQDPKAVPVELSWEMVEQVMPAPMTSMTPTSDGPTPDPLIQPPPVDHRSRPASPAPEPFRRALSVMAPAKSPGRPAARLRDCLPPEQPRQTHRLGAPQIQERIRSRNATLDYYERKEGIICNPYPTTGDRESKAVDTQRSPDGDQEMSEAQKSFPTVPGWGWKRAPSLYAGHARRAEAYPQDANPY</sequence>
<protein>
    <submittedName>
        <fullName evidence="2">Uncharacterized protein</fullName>
    </submittedName>
</protein>
<dbReference type="AlphaFoldDB" id="A0A7R9DGU3"/>
<reference evidence="2" key="1">
    <citation type="submission" date="2020-11" db="EMBL/GenBank/DDBJ databases">
        <authorList>
            <person name="Tran Van P."/>
        </authorList>
    </citation>
    <scope>NUCLEOTIDE SEQUENCE</scope>
</reference>
<feature type="region of interest" description="Disordered" evidence="1">
    <location>
        <begin position="35"/>
        <end position="112"/>
    </location>
</feature>
<gene>
    <name evidence="2" type="ORF">TCEB3V08_LOCUS11598</name>
</gene>
<feature type="region of interest" description="Disordered" evidence="1">
    <location>
        <begin position="135"/>
        <end position="173"/>
    </location>
</feature>
<feature type="compositionally biased region" description="Basic and acidic residues" evidence="1">
    <location>
        <begin position="143"/>
        <end position="157"/>
    </location>
</feature>
<dbReference type="EMBL" id="OC323330">
    <property type="protein sequence ID" value="CAD7412978.1"/>
    <property type="molecule type" value="Genomic_DNA"/>
</dbReference>
<feature type="compositionally biased region" description="Pro residues" evidence="1">
    <location>
        <begin position="50"/>
        <end position="59"/>
    </location>
</feature>
<evidence type="ECO:0000256" key="1">
    <source>
        <dbReference type="SAM" id="MobiDB-lite"/>
    </source>
</evidence>
<organism evidence="2">
    <name type="scientific">Timema cristinae</name>
    <name type="common">Walking stick</name>
    <dbReference type="NCBI Taxonomy" id="61476"/>
    <lineage>
        <taxon>Eukaryota</taxon>
        <taxon>Metazoa</taxon>
        <taxon>Ecdysozoa</taxon>
        <taxon>Arthropoda</taxon>
        <taxon>Hexapoda</taxon>
        <taxon>Insecta</taxon>
        <taxon>Pterygota</taxon>
        <taxon>Neoptera</taxon>
        <taxon>Polyneoptera</taxon>
        <taxon>Phasmatodea</taxon>
        <taxon>Timematodea</taxon>
        <taxon>Timematoidea</taxon>
        <taxon>Timematidae</taxon>
        <taxon>Timema</taxon>
    </lineage>
</organism>
<accession>A0A7R9DGU3</accession>
<feature type="region of interest" description="Disordered" evidence="1">
    <location>
        <begin position="1"/>
        <end position="21"/>
    </location>
</feature>
<proteinExistence type="predicted"/>